<sequence length="433" mass="48423">MLKNLYIQSIIQNDTELKVDALKRLVKSASSLRLDASPYERELQTLGASMLNKPSELAKISPVPPSVPPRPTPSKSTISDTALAALGVDFSAGDLTLRFNRTLTQNQIKSFLLKSSNTYRYVFDLPGALMGNSRTYESNEVGQVRVAQYDKQTIRVVFSHNRPLTLHHRVQDQHVFIGLSEKTGAQSATTKPYESTKPDTPPRRFNPATKTVVIDPGHGGRDGGATNGKYIEKTAVLSIGLRLGKELQKRGYKVHYTRSKDTYIKLRDRTRIANDKNADLFISIHANAAPTKSKNKSMYGVETFFLSPARSERSKNVAALENQSDIEEMNHFSKQTYLNFLNREKIVASNKFALDVQQGMLDSLKQKRFNVRDGGVREAPFWVLVGAQMPAILLEVGYITNPDEVKRIFNNSYQEAIAKGVADGVDAYFYKNN</sequence>
<name>A0ABS2WUR6_9BACT</name>
<feature type="compositionally biased region" description="Pro residues" evidence="4">
    <location>
        <begin position="62"/>
        <end position="72"/>
    </location>
</feature>
<dbReference type="Pfam" id="PF01520">
    <property type="entry name" value="Amidase_3"/>
    <property type="match status" value="1"/>
</dbReference>
<keyword evidence="7" id="KW-1185">Reference proteome</keyword>
<dbReference type="Gene3D" id="2.60.40.3500">
    <property type="match status" value="1"/>
</dbReference>
<dbReference type="InterPro" id="IPR002508">
    <property type="entry name" value="MurNAc-LAA_cat"/>
</dbReference>
<feature type="domain" description="MurNAc-LAA" evidence="5">
    <location>
        <begin position="270"/>
        <end position="426"/>
    </location>
</feature>
<comment type="catalytic activity">
    <reaction evidence="1">
        <text>Hydrolyzes the link between N-acetylmuramoyl residues and L-amino acid residues in certain cell-wall glycopeptides.</text>
        <dbReference type="EC" id="3.5.1.28"/>
    </reaction>
</comment>
<organism evidence="6 7">
    <name type="scientific">Sulfurospirillum tamanense</name>
    <dbReference type="NCBI Taxonomy" id="2813362"/>
    <lineage>
        <taxon>Bacteria</taxon>
        <taxon>Pseudomonadati</taxon>
        <taxon>Campylobacterota</taxon>
        <taxon>Epsilonproteobacteria</taxon>
        <taxon>Campylobacterales</taxon>
        <taxon>Sulfurospirillaceae</taxon>
        <taxon>Sulfurospirillum</taxon>
    </lineage>
</organism>
<reference evidence="7" key="2">
    <citation type="submission" date="2021-02" db="EMBL/GenBank/DDBJ databases">
        <title>Sulfurospirillum tamanensis sp. nov.</title>
        <authorList>
            <person name="Merkel A.Y."/>
        </authorList>
    </citation>
    <scope>NUCLEOTIDE SEQUENCE [LARGE SCALE GENOMIC DNA]</scope>
    <source>
        <strain evidence="7">T05b</strain>
    </source>
</reference>
<feature type="region of interest" description="Disordered" evidence="4">
    <location>
        <begin position="57"/>
        <end position="76"/>
    </location>
</feature>
<evidence type="ECO:0000256" key="2">
    <source>
        <dbReference type="ARBA" id="ARBA00011901"/>
    </source>
</evidence>
<dbReference type="CDD" id="cd02696">
    <property type="entry name" value="MurNAc-LAA"/>
    <property type="match status" value="1"/>
</dbReference>
<evidence type="ECO:0000313" key="6">
    <source>
        <dbReference type="EMBL" id="MBN2965250.1"/>
    </source>
</evidence>
<dbReference type="PANTHER" id="PTHR30404">
    <property type="entry name" value="N-ACETYLMURAMOYL-L-ALANINE AMIDASE"/>
    <property type="match status" value="1"/>
</dbReference>
<dbReference type="EC" id="3.5.1.28" evidence="2"/>
<dbReference type="PANTHER" id="PTHR30404:SF0">
    <property type="entry name" value="N-ACETYLMURAMOYL-L-ALANINE AMIDASE AMIC"/>
    <property type="match status" value="1"/>
</dbReference>
<evidence type="ECO:0000256" key="4">
    <source>
        <dbReference type="SAM" id="MobiDB-lite"/>
    </source>
</evidence>
<evidence type="ECO:0000256" key="1">
    <source>
        <dbReference type="ARBA" id="ARBA00001561"/>
    </source>
</evidence>
<accession>A0ABS2WUR6</accession>
<reference evidence="6 7" key="1">
    <citation type="submission" date="2021-02" db="EMBL/GenBank/DDBJ databases">
        <title>Sulfurospirillum tamanensis sp. nov.</title>
        <authorList>
            <person name="Frolova A."/>
            <person name="Merkel A."/>
            <person name="Slobodkin A."/>
        </authorList>
    </citation>
    <scope>NUCLEOTIDE SEQUENCE [LARGE SCALE GENOMIC DNA]</scope>
    <source>
        <strain evidence="6 7">T05b</strain>
    </source>
</reference>
<feature type="region of interest" description="Disordered" evidence="4">
    <location>
        <begin position="186"/>
        <end position="227"/>
    </location>
</feature>
<keyword evidence="3" id="KW-0378">Hydrolase</keyword>
<evidence type="ECO:0000256" key="3">
    <source>
        <dbReference type="ARBA" id="ARBA00022801"/>
    </source>
</evidence>
<comment type="caution">
    <text evidence="6">The sequence shown here is derived from an EMBL/GenBank/DDBJ whole genome shotgun (WGS) entry which is preliminary data.</text>
</comment>
<gene>
    <name evidence="6" type="ORF">JWV37_10695</name>
</gene>
<protein>
    <recommendedName>
        <fullName evidence="2">N-acetylmuramoyl-L-alanine amidase</fullName>
        <ecNumber evidence="2">3.5.1.28</ecNumber>
    </recommendedName>
</protein>
<reference evidence="6 7" key="3">
    <citation type="submission" date="2021-02" db="EMBL/GenBank/DDBJ databases">
        <authorList>
            <person name="Merkel A.Y."/>
        </authorList>
    </citation>
    <scope>NUCLEOTIDE SEQUENCE [LARGE SCALE GENOMIC DNA]</scope>
    <source>
        <strain evidence="6 7">T05b</strain>
    </source>
</reference>
<proteinExistence type="predicted"/>
<evidence type="ECO:0000259" key="5">
    <source>
        <dbReference type="SMART" id="SM00646"/>
    </source>
</evidence>
<dbReference type="SUPFAM" id="SSF53187">
    <property type="entry name" value="Zn-dependent exopeptidases"/>
    <property type="match status" value="1"/>
</dbReference>
<dbReference type="EMBL" id="JAFHKK010000028">
    <property type="protein sequence ID" value="MBN2965250.1"/>
    <property type="molecule type" value="Genomic_DNA"/>
</dbReference>
<dbReference type="SMART" id="SM00646">
    <property type="entry name" value="Ami_3"/>
    <property type="match status" value="1"/>
</dbReference>
<dbReference type="InterPro" id="IPR050695">
    <property type="entry name" value="N-acetylmuramoyl_amidase_3"/>
</dbReference>
<dbReference type="Gene3D" id="3.40.630.40">
    <property type="entry name" value="Zn-dependent exopeptidases"/>
    <property type="match status" value="1"/>
</dbReference>
<dbReference type="Proteomes" id="UP000703590">
    <property type="component" value="Unassembled WGS sequence"/>
</dbReference>
<evidence type="ECO:0000313" key="7">
    <source>
        <dbReference type="Proteomes" id="UP000703590"/>
    </source>
</evidence>